<evidence type="ECO:0000256" key="2">
    <source>
        <dbReference type="ARBA" id="ARBA00022728"/>
    </source>
</evidence>
<comment type="similarity">
    <text evidence="1 5">Belongs to the snRNP Sm proteins family. SmF/LSm6 subfamily.</text>
</comment>
<dbReference type="SMART" id="SM00651">
    <property type="entry name" value="Sm"/>
    <property type="match status" value="1"/>
</dbReference>
<dbReference type="Proteomes" id="UP000307173">
    <property type="component" value="Unassembled WGS sequence"/>
</dbReference>
<dbReference type="PROSITE" id="PS52002">
    <property type="entry name" value="SM"/>
    <property type="match status" value="1"/>
</dbReference>
<dbReference type="InterPro" id="IPR010920">
    <property type="entry name" value="LSM_dom_sf"/>
</dbReference>
<accession>A0A4T0X4X7</accession>
<keyword evidence="3 5" id="KW-0508">mRNA splicing</keyword>
<proteinExistence type="inferred from homology"/>
<evidence type="ECO:0000313" key="7">
    <source>
        <dbReference type="EMBL" id="TID29834.1"/>
    </source>
</evidence>
<dbReference type="InterPro" id="IPR016487">
    <property type="entry name" value="Lsm6/sSmF"/>
</dbReference>
<dbReference type="STRING" id="52247.A0A4T0X4X7"/>
<evidence type="ECO:0000313" key="8">
    <source>
        <dbReference type="Proteomes" id="UP000307173"/>
    </source>
</evidence>
<dbReference type="GO" id="GO:0034715">
    <property type="term" value="C:pICln-Sm protein complex"/>
    <property type="evidence" value="ECO:0007669"/>
    <property type="project" value="TreeGrafter"/>
</dbReference>
<feature type="domain" description="Sm" evidence="6">
    <location>
        <begin position="7"/>
        <end position="90"/>
    </location>
</feature>
<dbReference type="GO" id="GO:0071013">
    <property type="term" value="C:catalytic step 2 spliceosome"/>
    <property type="evidence" value="ECO:0007669"/>
    <property type="project" value="TreeGrafter"/>
</dbReference>
<organism evidence="7 8">
    <name type="scientific">Pichia inconspicua</name>
    <dbReference type="NCBI Taxonomy" id="52247"/>
    <lineage>
        <taxon>Eukaryota</taxon>
        <taxon>Fungi</taxon>
        <taxon>Dikarya</taxon>
        <taxon>Ascomycota</taxon>
        <taxon>Saccharomycotina</taxon>
        <taxon>Pichiomycetes</taxon>
        <taxon>Pichiales</taxon>
        <taxon>Pichiaceae</taxon>
        <taxon>Pichia</taxon>
    </lineage>
</organism>
<dbReference type="Gene3D" id="2.30.30.100">
    <property type="match status" value="1"/>
</dbReference>
<dbReference type="InterPro" id="IPR047575">
    <property type="entry name" value="Sm"/>
</dbReference>
<comment type="caution">
    <text evidence="7">The sequence shown here is derived from an EMBL/GenBank/DDBJ whole genome shotgun (WGS) entry which is preliminary data.</text>
</comment>
<sequence length="90" mass="10211">MSFQPINPKPYINSLIGQRVVVKLKFSGTEYHGTLLSVDNYMNLLLDKDVIELSTIELGQTPDLNKGIKLENEIFVRCNNVLWIGKETSD</sequence>
<keyword evidence="2 5" id="KW-0747">Spliceosome</keyword>
<reference evidence="7 8" key="1">
    <citation type="journal article" date="2019" name="Front. Genet.">
        <title>Whole-Genome Sequencing of the Opportunistic Yeast Pathogen Candida inconspicua Uncovers Its Hybrid Origin.</title>
        <authorList>
            <person name="Mixao V."/>
            <person name="Hansen A.P."/>
            <person name="Saus E."/>
            <person name="Boekhout T."/>
            <person name="Lass-Florl C."/>
            <person name="Gabaldon T."/>
        </authorList>
    </citation>
    <scope>NUCLEOTIDE SEQUENCE [LARGE SCALE GENOMIC DNA]</scope>
    <source>
        <strain evidence="7 8">CBS 180</strain>
    </source>
</reference>
<dbReference type="InterPro" id="IPR001163">
    <property type="entry name" value="Sm_dom_euk/arc"/>
</dbReference>
<dbReference type="GO" id="GO:0003723">
    <property type="term" value="F:RNA binding"/>
    <property type="evidence" value="ECO:0007669"/>
    <property type="project" value="UniProtKB-UniRule"/>
</dbReference>
<dbReference type="SUPFAM" id="SSF50182">
    <property type="entry name" value="Sm-like ribonucleoproteins"/>
    <property type="match status" value="1"/>
</dbReference>
<dbReference type="OrthoDB" id="409625at2759"/>
<dbReference type="GO" id="GO:0005685">
    <property type="term" value="C:U1 snRNP"/>
    <property type="evidence" value="ECO:0007669"/>
    <property type="project" value="TreeGrafter"/>
</dbReference>
<keyword evidence="5" id="KW-0694">RNA-binding</keyword>
<dbReference type="PIRSF" id="PIRSF006609">
    <property type="entry name" value="snRNP_SmF"/>
    <property type="match status" value="1"/>
</dbReference>
<comment type="subcellular location">
    <subcellularLocation>
        <location evidence="5">Nucleus</location>
    </subcellularLocation>
</comment>
<keyword evidence="5" id="KW-0539">Nucleus</keyword>
<dbReference type="PANTHER" id="PTHR11021:SF0">
    <property type="entry name" value="SMALL NUCLEAR RIBONUCLEOPROTEIN F"/>
    <property type="match status" value="1"/>
</dbReference>
<keyword evidence="5" id="KW-0507">mRNA processing</keyword>
<evidence type="ECO:0000256" key="5">
    <source>
        <dbReference type="PIRNR" id="PIRNR006609"/>
    </source>
</evidence>
<keyword evidence="8" id="KW-1185">Reference proteome</keyword>
<protein>
    <recommendedName>
        <fullName evidence="6">Sm domain-containing protein</fullName>
    </recommendedName>
</protein>
<evidence type="ECO:0000256" key="3">
    <source>
        <dbReference type="ARBA" id="ARBA00023187"/>
    </source>
</evidence>
<name>A0A4T0X4X7_9ASCO</name>
<evidence type="ECO:0000256" key="4">
    <source>
        <dbReference type="ARBA" id="ARBA00023274"/>
    </source>
</evidence>
<dbReference type="PANTHER" id="PTHR11021">
    <property type="entry name" value="SMALL NUCLEAR RIBONUCLEOPROTEIN F SNRNP-F"/>
    <property type="match status" value="1"/>
</dbReference>
<dbReference type="AlphaFoldDB" id="A0A4T0X4X7"/>
<evidence type="ECO:0000256" key="1">
    <source>
        <dbReference type="ARBA" id="ARBA00007927"/>
    </source>
</evidence>
<dbReference type="Pfam" id="PF01423">
    <property type="entry name" value="LSM"/>
    <property type="match status" value="1"/>
</dbReference>
<keyword evidence="4 5" id="KW-0687">Ribonucleoprotein</keyword>
<dbReference type="GO" id="GO:0000398">
    <property type="term" value="P:mRNA splicing, via spliceosome"/>
    <property type="evidence" value="ECO:0007669"/>
    <property type="project" value="InterPro"/>
</dbReference>
<evidence type="ECO:0000259" key="6">
    <source>
        <dbReference type="PROSITE" id="PS52002"/>
    </source>
</evidence>
<dbReference type="EMBL" id="SELW01000234">
    <property type="protein sequence ID" value="TID29834.1"/>
    <property type="molecule type" value="Genomic_DNA"/>
</dbReference>
<gene>
    <name evidence="7" type="ORF">CANINC_001583</name>
</gene>